<dbReference type="PROSITE" id="PS50943">
    <property type="entry name" value="HTH_CROC1"/>
    <property type="match status" value="1"/>
</dbReference>
<evidence type="ECO:0000313" key="2">
    <source>
        <dbReference type="EMBL" id="ABM40242.1"/>
    </source>
</evidence>
<name>A1VX64_POLNA</name>
<dbReference type="EMBL" id="CP000536">
    <property type="protein sequence ID" value="ABM40242.1"/>
    <property type="molecule type" value="Genomic_DNA"/>
</dbReference>
<dbReference type="KEGG" id="pna:Pnap_4994"/>
<dbReference type="Proteomes" id="UP000000644">
    <property type="component" value="Plasmid pPNAP07"/>
</dbReference>
<accession>A1VX64</accession>
<dbReference type="AlphaFoldDB" id="A1VX64"/>
<evidence type="ECO:0000313" key="3">
    <source>
        <dbReference type="Proteomes" id="UP000000644"/>
    </source>
</evidence>
<dbReference type="Pfam" id="PF13560">
    <property type="entry name" value="HTH_31"/>
    <property type="match status" value="1"/>
</dbReference>
<dbReference type="OrthoDB" id="9133643at2"/>
<dbReference type="CDD" id="cd00093">
    <property type="entry name" value="HTH_XRE"/>
    <property type="match status" value="1"/>
</dbReference>
<keyword evidence="2" id="KW-0614">Plasmid</keyword>
<keyword evidence="3" id="KW-1185">Reference proteome</keyword>
<reference evidence="3" key="1">
    <citation type="journal article" date="2009" name="Environ. Microbiol.">
        <title>The genome of Polaromonas naphthalenivorans strain CJ2, isolated from coal tar-contaminated sediment, reveals physiological and metabolic versatility and evolution through extensive horizontal gene transfer.</title>
        <authorList>
            <person name="Yagi J.M."/>
            <person name="Sims D."/>
            <person name="Brettin T."/>
            <person name="Bruce D."/>
            <person name="Madsen E.L."/>
        </authorList>
    </citation>
    <scope>NUCLEOTIDE SEQUENCE [LARGE SCALE GENOMIC DNA]</scope>
    <source>
        <strain evidence="3">CJ2</strain>
        <plasmid evidence="3">Plasmid pPNAP07</plasmid>
    </source>
</reference>
<dbReference type="GO" id="GO:0003677">
    <property type="term" value="F:DNA binding"/>
    <property type="evidence" value="ECO:0007669"/>
    <property type="project" value="InterPro"/>
</dbReference>
<geneLocation type="plasmid" evidence="2 3">
    <name>pPNAP07</name>
</geneLocation>
<organism evidence="2 3">
    <name type="scientific">Polaromonas naphthalenivorans (strain CJ2)</name>
    <dbReference type="NCBI Taxonomy" id="365044"/>
    <lineage>
        <taxon>Bacteria</taxon>
        <taxon>Pseudomonadati</taxon>
        <taxon>Pseudomonadota</taxon>
        <taxon>Betaproteobacteria</taxon>
        <taxon>Burkholderiales</taxon>
        <taxon>Comamonadaceae</taxon>
        <taxon>Polaromonas</taxon>
    </lineage>
</organism>
<dbReference type="InterPro" id="IPR010982">
    <property type="entry name" value="Lambda_DNA-bd_dom_sf"/>
</dbReference>
<feature type="domain" description="HTH cro/C1-type" evidence="1">
    <location>
        <begin position="4"/>
        <end position="58"/>
    </location>
</feature>
<dbReference type="HOGENOM" id="CLU_1684968_0_0_4"/>
<dbReference type="SUPFAM" id="SSF47413">
    <property type="entry name" value="lambda repressor-like DNA-binding domains"/>
    <property type="match status" value="1"/>
</dbReference>
<sequence length="156" mass="17225">MVLIREVRAERGIHQAQVADWIGKTPSAWTKVEAGKSPLPLETFVRVCNSMQVMPSAVMATAERYAALLSQKAGWVVLTTELDFSEDGLLRQAQEYWASPGCRNVIPNRWSFGSVLNGPTYNTDQSISLAAVFQFAVDPVFRELQLNPPTVIMGAL</sequence>
<protein>
    <submittedName>
        <fullName evidence="2">Putative transcriptional regulator, XRE family</fullName>
    </submittedName>
</protein>
<gene>
    <name evidence="2" type="ordered locus">Pnap_4994</name>
</gene>
<dbReference type="InterPro" id="IPR001387">
    <property type="entry name" value="Cro/C1-type_HTH"/>
</dbReference>
<dbReference type="SMART" id="SM00530">
    <property type="entry name" value="HTH_XRE"/>
    <property type="match status" value="1"/>
</dbReference>
<proteinExistence type="predicted"/>
<dbReference type="Gene3D" id="1.10.260.40">
    <property type="entry name" value="lambda repressor-like DNA-binding domains"/>
    <property type="match status" value="1"/>
</dbReference>
<evidence type="ECO:0000259" key="1">
    <source>
        <dbReference type="PROSITE" id="PS50943"/>
    </source>
</evidence>